<dbReference type="AlphaFoldDB" id="A0A8H9LKS6"/>
<feature type="region of interest" description="Disordered" evidence="1">
    <location>
        <begin position="48"/>
        <end position="69"/>
    </location>
</feature>
<accession>A0A8H9LKS6</accession>
<evidence type="ECO:0000313" key="3">
    <source>
        <dbReference type="Proteomes" id="UP000610124"/>
    </source>
</evidence>
<proteinExistence type="predicted"/>
<evidence type="ECO:0000256" key="1">
    <source>
        <dbReference type="SAM" id="MobiDB-lite"/>
    </source>
</evidence>
<organism evidence="2 3">
    <name type="scientific">Kitasatospora aureofaciens</name>
    <name type="common">Streptomyces aureofaciens</name>
    <dbReference type="NCBI Taxonomy" id="1894"/>
    <lineage>
        <taxon>Bacteria</taxon>
        <taxon>Bacillati</taxon>
        <taxon>Actinomycetota</taxon>
        <taxon>Actinomycetes</taxon>
        <taxon>Kitasatosporales</taxon>
        <taxon>Streptomycetaceae</taxon>
        <taxon>Kitasatospora</taxon>
    </lineage>
</organism>
<comment type="caution">
    <text evidence="2">The sequence shown here is derived from an EMBL/GenBank/DDBJ whole genome shotgun (WGS) entry which is preliminary data.</text>
</comment>
<gene>
    <name evidence="2" type="ORF">GCM10010502_19110</name>
</gene>
<reference evidence="2" key="2">
    <citation type="submission" date="2020-09" db="EMBL/GenBank/DDBJ databases">
        <authorList>
            <person name="Sun Q."/>
            <person name="Ohkuma M."/>
        </authorList>
    </citation>
    <scope>NUCLEOTIDE SEQUENCE</scope>
    <source>
        <strain evidence="2">JCM 4434</strain>
    </source>
</reference>
<sequence>MAWTWYAAVVRDCIGAFMAPGCGGAAGVHMSRSTQMGRAAEGSFVDVRSPVSRPSRTDGLESGPPRINV</sequence>
<name>A0A8H9LKS6_KITAU</name>
<reference evidence="2" key="1">
    <citation type="journal article" date="2014" name="Int. J. Syst. Evol. Microbiol.">
        <title>Complete genome sequence of Corynebacterium casei LMG S-19264T (=DSM 44701T), isolated from a smear-ripened cheese.</title>
        <authorList>
            <consortium name="US DOE Joint Genome Institute (JGI-PGF)"/>
            <person name="Walter F."/>
            <person name="Albersmeier A."/>
            <person name="Kalinowski J."/>
            <person name="Ruckert C."/>
        </authorList>
    </citation>
    <scope>NUCLEOTIDE SEQUENCE</scope>
    <source>
        <strain evidence="2">JCM 4434</strain>
    </source>
</reference>
<evidence type="ECO:0000313" key="2">
    <source>
        <dbReference type="EMBL" id="GGU67955.1"/>
    </source>
</evidence>
<dbReference type="Proteomes" id="UP000610124">
    <property type="component" value="Unassembled WGS sequence"/>
</dbReference>
<protein>
    <submittedName>
        <fullName evidence="2">Uncharacterized protein</fullName>
    </submittedName>
</protein>
<dbReference type="EMBL" id="BMUB01000003">
    <property type="protein sequence ID" value="GGU67955.1"/>
    <property type="molecule type" value="Genomic_DNA"/>
</dbReference>